<name>A0A7I7S0W4_9MYCO</name>
<evidence type="ECO:0000313" key="2">
    <source>
        <dbReference type="Proteomes" id="UP000467428"/>
    </source>
</evidence>
<evidence type="ECO:0000313" key="1">
    <source>
        <dbReference type="EMBL" id="BBY50522.1"/>
    </source>
</evidence>
<reference evidence="1 2" key="1">
    <citation type="journal article" date="2019" name="Emerg. Microbes Infect.">
        <title>Comprehensive subspecies identification of 175 nontuberculous mycobacteria species based on 7547 genomic profiles.</title>
        <authorList>
            <person name="Matsumoto Y."/>
            <person name="Kinjo T."/>
            <person name="Motooka D."/>
            <person name="Nabeya D."/>
            <person name="Jung N."/>
            <person name="Uechi K."/>
            <person name="Horii T."/>
            <person name="Iida T."/>
            <person name="Fujita J."/>
            <person name="Nakamura S."/>
        </authorList>
    </citation>
    <scope>NUCLEOTIDE SEQUENCE [LARGE SCALE GENOMIC DNA]</scope>
    <source>
        <strain evidence="1 2">JCM 18538</strain>
    </source>
</reference>
<dbReference type="KEGG" id="marz:MARA_39900"/>
<protein>
    <submittedName>
        <fullName evidence="1">Uncharacterized protein</fullName>
    </submittedName>
</protein>
<keyword evidence="2" id="KW-1185">Reference proteome</keyword>
<organism evidence="1 2">
    <name type="scientific">Mycolicibacterium arabiense</name>
    <dbReference type="NCBI Taxonomy" id="1286181"/>
    <lineage>
        <taxon>Bacteria</taxon>
        <taxon>Bacillati</taxon>
        <taxon>Actinomycetota</taxon>
        <taxon>Actinomycetes</taxon>
        <taxon>Mycobacteriales</taxon>
        <taxon>Mycobacteriaceae</taxon>
        <taxon>Mycolicibacterium</taxon>
    </lineage>
</organism>
<dbReference type="Proteomes" id="UP000467428">
    <property type="component" value="Chromosome"/>
</dbReference>
<dbReference type="EMBL" id="AP022593">
    <property type="protein sequence ID" value="BBY50522.1"/>
    <property type="molecule type" value="Genomic_DNA"/>
</dbReference>
<dbReference type="AlphaFoldDB" id="A0A7I7S0W4"/>
<proteinExistence type="predicted"/>
<sequence>MTLQFGAIALHPQNVGWGDGFDERAGSRGEFRVRGGQRVGLQLGQRDVLGPVGVRPVEFSGDPPGAVLQYSVPEESDPQPADAVENLATGAFVDVATAYRAVDEGERLRAQQRRSREAVLRWDGRVARGEVDGRRCVDDEDGHP</sequence>
<accession>A0A7I7S0W4</accession>
<geneLocation type="plasmid" evidence="2">
    <name>pjcm18538 dna</name>
</geneLocation>
<gene>
    <name evidence="1" type="ORF">MARA_39900</name>
</gene>